<feature type="region of interest" description="Disordered" evidence="2">
    <location>
        <begin position="414"/>
        <end position="612"/>
    </location>
</feature>
<dbReference type="VEuPathDB" id="TrichDB:TVAG_320960"/>
<keyword evidence="5" id="KW-1185">Reference proteome</keyword>
<dbReference type="InterPro" id="IPR051483">
    <property type="entry name" value="MAP7_domain-containing"/>
</dbReference>
<dbReference type="AlphaFoldDB" id="A2F804"/>
<name>A2F804_TRIV3</name>
<keyword evidence="3" id="KW-0812">Transmembrane</keyword>
<evidence type="ECO:0000313" key="4">
    <source>
        <dbReference type="EMBL" id="EAX98936.1"/>
    </source>
</evidence>
<keyword evidence="1" id="KW-0175">Coiled coil</keyword>
<dbReference type="GO" id="GO:0048024">
    <property type="term" value="P:regulation of mRNA splicing, via spliceosome"/>
    <property type="evidence" value="ECO:0000318"/>
    <property type="project" value="GO_Central"/>
</dbReference>
<accession>A2F804</accession>
<dbReference type="InParanoid" id="A2F804"/>
<dbReference type="PANTHER" id="PTHR15073:SF1">
    <property type="entry name" value="RETICULOCYTE-BINDING PROTEIN HOMOLOG 2A"/>
    <property type="match status" value="1"/>
</dbReference>
<feature type="transmembrane region" description="Helical" evidence="3">
    <location>
        <begin position="327"/>
        <end position="350"/>
    </location>
</feature>
<evidence type="ECO:0000313" key="5">
    <source>
        <dbReference type="Proteomes" id="UP000001542"/>
    </source>
</evidence>
<dbReference type="GO" id="GO:0003723">
    <property type="term" value="F:RNA binding"/>
    <property type="evidence" value="ECO:0000318"/>
    <property type="project" value="GO_Central"/>
</dbReference>
<feature type="compositionally biased region" description="Low complexity" evidence="2">
    <location>
        <begin position="441"/>
        <end position="459"/>
    </location>
</feature>
<evidence type="ECO:0000256" key="3">
    <source>
        <dbReference type="SAM" id="Phobius"/>
    </source>
</evidence>
<keyword evidence="3" id="KW-0472">Membrane</keyword>
<dbReference type="RefSeq" id="XP_001311866.1">
    <property type="nucleotide sequence ID" value="XM_001311865.1"/>
</dbReference>
<reference evidence="4" key="1">
    <citation type="submission" date="2006-10" db="EMBL/GenBank/DDBJ databases">
        <authorList>
            <person name="Amadeo P."/>
            <person name="Zhao Q."/>
            <person name="Wortman J."/>
            <person name="Fraser-Liggett C."/>
            <person name="Carlton J."/>
        </authorList>
    </citation>
    <scope>NUCLEOTIDE SEQUENCE</scope>
    <source>
        <strain evidence="4">G3</strain>
    </source>
</reference>
<dbReference type="KEGG" id="tva:4756742"/>
<dbReference type="GO" id="GO:0005681">
    <property type="term" value="C:spliceosomal complex"/>
    <property type="evidence" value="ECO:0000318"/>
    <property type="project" value="GO_Central"/>
</dbReference>
<keyword evidence="3" id="KW-1133">Transmembrane helix</keyword>
<sequence>MNLTIFSLLTKNYQESPLFASRSNLQFSKCTASKFFSHFALNPKNLQLRNSKFNNFLRSVVSSSANSYSFSGLYVDDVDLSNSFGNITIDSSTFANCSKCIYSSGNTDLNIQITSSMFVNPKYSAIEITKIKTGSFSKLCFTTTTYSQGMLISIEDSSSGIFNYDFISVISELNQLKFSISNDGIAFTSNNVSNGYNFGLLQESYINFRYNFMQIQMISMNSPATVYNSNFVTFSSLSNNAFVTFVGCYFNSNTFYGFSSCYFFNCTIIAQTIVTNNVLLMDCVTTGEMPELSLYSTNSCIQYYSFYQTRPIPIEIGSKGIASLQNILSILFFVIGIIVLILLIVFIIYLRYIRKSPIKAFNGFIAQDGESAQQDNVFNLMVSHQNGDYLDIVIEDAIVTDPFLDQMNNAKDRNRVNQGIEEKRRAMRNEANLEAMRRRSSTATNSRRPSSRRSSATNSQMFESSSIDREEMERQKKIEEEKKKIEEEKRKKEEEERKKKEEEERLKREEEERIKREEEERLRKEEEERQRKRKEEEEEIEASLSISVDEDEENDKKNEKPKEEKKKKSESDSDGWGNLSDSSSDNNNAKDLWNLDSDDDDGDVDAKKLWDE</sequence>
<feature type="compositionally biased region" description="Basic and acidic residues" evidence="2">
    <location>
        <begin position="414"/>
        <end position="428"/>
    </location>
</feature>
<feature type="compositionally biased region" description="Basic and acidic residues" evidence="2">
    <location>
        <begin position="554"/>
        <end position="571"/>
    </location>
</feature>
<organism evidence="4 5">
    <name type="scientific">Trichomonas vaginalis (strain ATCC PRA-98 / G3)</name>
    <dbReference type="NCBI Taxonomy" id="412133"/>
    <lineage>
        <taxon>Eukaryota</taxon>
        <taxon>Metamonada</taxon>
        <taxon>Parabasalia</taxon>
        <taxon>Trichomonadida</taxon>
        <taxon>Trichomonadidae</taxon>
        <taxon>Trichomonas</taxon>
    </lineage>
</organism>
<evidence type="ECO:0000256" key="1">
    <source>
        <dbReference type="ARBA" id="ARBA00023054"/>
    </source>
</evidence>
<proteinExistence type="predicted"/>
<protein>
    <recommendedName>
        <fullName evidence="6">Transmembrane protein</fullName>
    </recommendedName>
</protein>
<feature type="compositionally biased region" description="Basic and acidic residues" evidence="2">
    <location>
        <begin position="466"/>
        <end position="535"/>
    </location>
</feature>
<dbReference type="Proteomes" id="UP000001542">
    <property type="component" value="Unassembled WGS sequence"/>
</dbReference>
<evidence type="ECO:0000256" key="2">
    <source>
        <dbReference type="SAM" id="MobiDB-lite"/>
    </source>
</evidence>
<evidence type="ECO:0008006" key="6">
    <source>
        <dbReference type="Google" id="ProtNLM"/>
    </source>
</evidence>
<dbReference type="EMBL" id="DS113656">
    <property type="protein sequence ID" value="EAX98936.1"/>
    <property type="molecule type" value="Genomic_DNA"/>
</dbReference>
<feature type="compositionally biased region" description="Low complexity" evidence="2">
    <location>
        <begin position="574"/>
        <end position="595"/>
    </location>
</feature>
<reference evidence="4" key="2">
    <citation type="journal article" date="2007" name="Science">
        <title>Draft genome sequence of the sexually transmitted pathogen Trichomonas vaginalis.</title>
        <authorList>
            <person name="Carlton J.M."/>
            <person name="Hirt R.P."/>
            <person name="Silva J.C."/>
            <person name="Delcher A.L."/>
            <person name="Schatz M."/>
            <person name="Zhao Q."/>
            <person name="Wortman J.R."/>
            <person name="Bidwell S.L."/>
            <person name="Alsmark U.C.M."/>
            <person name="Besteiro S."/>
            <person name="Sicheritz-Ponten T."/>
            <person name="Noel C.J."/>
            <person name="Dacks J.B."/>
            <person name="Foster P.G."/>
            <person name="Simillion C."/>
            <person name="Van de Peer Y."/>
            <person name="Miranda-Saavedra D."/>
            <person name="Barton G.J."/>
            <person name="Westrop G.D."/>
            <person name="Mueller S."/>
            <person name="Dessi D."/>
            <person name="Fiori P.L."/>
            <person name="Ren Q."/>
            <person name="Paulsen I."/>
            <person name="Zhang H."/>
            <person name="Bastida-Corcuera F.D."/>
            <person name="Simoes-Barbosa A."/>
            <person name="Brown M.T."/>
            <person name="Hayes R.D."/>
            <person name="Mukherjee M."/>
            <person name="Okumura C.Y."/>
            <person name="Schneider R."/>
            <person name="Smith A.J."/>
            <person name="Vanacova S."/>
            <person name="Villalvazo M."/>
            <person name="Haas B.J."/>
            <person name="Pertea M."/>
            <person name="Feldblyum T.V."/>
            <person name="Utterback T.R."/>
            <person name="Shu C.L."/>
            <person name="Osoegawa K."/>
            <person name="de Jong P.J."/>
            <person name="Hrdy I."/>
            <person name="Horvathova L."/>
            <person name="Zubacova Z."/>
            <person name="Dolezal P."/>
            <person name="Malik S.B."/>
            <person name="Logsdon J.M. Jr."/>
            <person name="Henze K."/>
            <person name="Gupta A."/>
            <person name="Wang C.C."/>
            <person name="Dunne R.L."/>
            <person name="Upcroft J.A."/>
            <person name="Upcroft P."/>
            <person name="White O."/>
            <person name="Salzberg S.L."/>
            <person name="Tang P."/>
            <person name="Chiu C.-H."/>
            <person name="Lee Y.-S."/>
            <person name="Embley T.M."/>
            <person name="Coombs G.H."/>
            <person name="Mottram J.C."/>
            <person name="Tachezy J."/>
            <person name="Fraser-Liggett C.M."/>
            <person name="Johnson P.J."/>
        </authorList>
    </citation>
    <scope>NUCLEOTIDE SEQUENCE [LARGE SCALE GENOMIC DNA]</scope>
    <source>
        <strain evidence="4">G3</strain>
    </source>
</reference>
<dbReference type="PANTHER" id="PTHR15073">
    <property type="entry name" value="MICROTUBULE-ASSOCIATED PROTEIN"/>
    <property type="match status" value="1"/>
</dbReference>
<dbReference type="SMR" id="A2F804"/>
<dbReference type="VEuPathDB" id="TrichDB:TVAGG3_0384060"/>
<gene>
    <name evidence="4" type="ORF">TVAG_320960</name>
</gene>